<organism evidence="2 3">
    <name type="scientific">Pan troglodytes</name>
    <name type="common">Chimpanzee</name>
    <dbReference type="NCBI Taxonomy" id="9598"/>
    <lineage>
        <taxon>Eukaryota</taxon>
        <taxon>Metazoa</taxon>
        <taxon>Chordata</taxon>
        <taxon>Craniata</taxon>
        <taxon>Vertebrata</taxon>
        <taxon>Euteleostomi</taxon>
        <taxon>Mammalia</taxon>
        <taxon>Eutheria</taxon>
        <taxon>Euarchontoglires</taxon>
        <taxon>Primates</taxon>
        <taxon>Haplorrhini</taxon>
        <taxon>Catarrhini</taxon>
        <taxon>Hominidae</taxon>
        <taxon>Pan</taxon>
    </lineage>
</organism>
<dbReference type="InParanoid" id="A0A2I3TPU0"/>
<dbReference type="PANTHER" id="PTHR31883">
    <property type="entry name" value="PROTEIN FRG2-RELATED"/>
    <property type="match status" value="1"/>
</dbReference>
<feature type="region of interest" description="Disordered" evidence="1">
    <location>
        <begin position="1"/>
        <end position="96"/>
    </location>
</feature>
<dbReference type="Ensembl" id="ENSPTRT00000093323.1">
    <property type="protein sequence ID" value="ENSPTRP00000091257.1"/>
    <property type="gene ID" value="ENSPTRG00000044885.1"/>
</dbReference>
<feature type="compositionally biased region" description="Polar residues" evidence="1">
    <location>
        <begin position="79"/>
        <end position="94"/>
    </location>
</feature>
<sequence>MGQGNEDPDLHCSSIQCSTDQPPFQQISVTEKGSDEKKPFKGKGKTAFSHSSEKHTQRQAGSDPNPNKENSEETKLKAGNSTAGSEPESSSYQENCRKRKISSKDICQDRAGNCPEEECNLTLNKKSRSSTAVHNSEIQETCDAHHRGSSRACTGRSKRHRSRALEVQTPSLRKSLVTSVRAMSEAVYQDLAQVWAQQIHSPLTCEQLTLLTRLRGTLCAQVQTLYSMATQAAYVFPAESWLVPATLPGPGDSAQDREAHPFPGQEITEPVSGSDEAKLGAP</sequence>
<dbReference type="Pfam" id="PF15315">
    <property type="entry name" value="FRG2"/>
    <property type="match status" value="1"/>
</dbReference>
<dbReference type="Bgee" id="ENSPTRG00000044885">
    <property type="expression patterns" value="Expressed in Brodmann (1909) area 10 and 3 other cell types or tissues"/>
</dbReference>
<feature type="region of interest" description="Disordered" evidence="1">
    <location>
        <begin position="247"/>
        <end position="282"/>
    </location>
</feature>
<accession>A0A2J8IKY6</accession>
<dbReference type="InterPro" id="IPR026245">
    <property type="entry name" value="FRG2"/>
</dbReference>
<dbReference type="VGNC" id="VGNC:11397">
    <property type="gene designation" value="FRG2C"/>
</dbReference>
<dbReference type="AlphaFoldDB" id="A0A2I3TPU0"/>
<feature type="region of interest" description="Disordered" evidence="1">
    <location>
        <begin position="126"/>
        <end position="160"/>
    </location>
</feature>
<accession>A0A2I3TPU0</accession>
<dbReference type="PaxDb" id="9598-ENSPTRP00000050038"/>
<feature type="compositionally biased region" description="Polar residues" evidence="1">
    <location>
        <begin position="58"/>
        <end position="68"/>
    </location>
</feature>
<keyword evidence="3" id="KW-1185">Reference proteome</keyword>
<evidence type="ECO:0000313" key="4">
    <source>
        <dbReference type="VGNC" id="VGNC:11397"/>
    </source>
</evidence>
<dbReference type="OrthoDB" id="9751302at2759"/>
<evidence type="ECO:0000313" key="2">
    <source>
        <dbReference type="Ensembl" id="ENSPTRP00000091257.1"/>
    </source>
</evidence>
<reference evidence="2 3" key="1">
    <citation type="journal article" date="2005" name="Nature">
        <title>Initial sequence of the chimpanzee genome and comparison with the human genome.</title>
        <authorList>
            <consortium name="Chimpanzee sequencing and analysis consortium"/>
        </authorList>
    </citation>
    <scope>NUCLEOTIDE SEQUENCE [LARGE SCALE GENOMIC DNA]</scope>
</reference>
<dbReference type="EMBL" id="AACZ04039647">
    <property type="status" value="NOT_ANNOTATED_CDS"/>
    <property type="molecule type" value="Genomic_DNA"/>
</dbReference>
<feature type="compositionally biased region" description="Polar residues" evidence="1">
    <location>
        <begin position="126"/>
        <end position="139"/>
    </location>
</feature>
<dbReference type="OMA" id="MQHPTDQ"/>
<reference evidence="2" key="2">
    <citation type="submission" date="2025-08" db="UniProtKB">
        <authorList>
            <consortium name="Ensembl"/>
        </authorList>
    </citation>
    <scope>IDENTIFICATION</scope>
</reference>
<dbReference type="STRING" id="9598.ENSPTRP00000091257"/>
<gene>
    <name evidence="2 4" type="primary">FRG2C</name>
</gene>
<dbReference type="KEGG" id="ptr:740293"/>
<dbReference type="RefSeq" id="XP_016796984.1">
    <property type="nucleotide sequence ID" value="XM_016941495.3"/>
</dbReference>
<evidence type="ECO:0000256" key="1">
    <source>
        <dbReference type="SAM" id="MobiDB-lite"/>
    </source>
</evidence>
<dbReference type="GeneID" id="740293"/>
<dbReference type="PANTHER" id="PTHR31883:SF1">
    <property type="entry name" value="PROTEIN FRG2-LIKE-2"/>
    <property type="match status" value="1"/>
</dbReference>
<dbReference type="GeneTree" id="ENSGT00530000064266"/>
<evidence type="ECO:0000313" key="3">
    <source>
        <dbReference type="Proteomes" id="UP000002277"/>
    </source>
</evidence>
<reference evidence="2" key="3">
    <citation type="submission" date="2025-09" db="UniProtKB">
        <authorList>
            <consortium name="Ensembl"/>
        </authorList>
    </citation>
    <scope>IDENTIFICATION</scope>
</reference>
<dbReference type="CTD" id="100288801"/>
<feature type="compositionally biased region" description="Polar residues" evidence="1">
    <location>
        <begin position="13"/>
        <end position="31"/>
    </location>
</feature>
<dbReference type="PRINTS" id="PR02074">
    <property type="entry name" value="PROTEINFRG2"/>
</dbReference>
<protein>
    <submittedName>
        <fullName evidence="2">FSHD region 2 family member C</fullName>
    </submittedName>
</protein>
<name>A0A2I3TPU0_PANTR</name>
<dbReference type="Proteomes" id="UP000002277">
    <property type="component" value="Chromosome 3"/>
</dbReference>
<proteinExistence type="predicted"/>